<dbReference type="Proteomes" id="UP001589828">
    <property type="component" value="Unassembled WGS sequence"/>
</dbReference>
<keyword evidence="2" id="KW-1185">Reference proteome</keyword>
<sequence length="241" mass="26852">MNQFQNIHLTFKCPKTLNELTACNSDWYCAGCNRIIMDFRGMQEEQILNSLKSGDKIHCGIFDADRIAYTPQPKWQRWVSAGAIALGLTTLNSRVFAQQKSQALGGDTTRVKPGAAADSVNNQITVGVFLFSAQPEYLGGISRFYDHLKKNLGKVSVKETKSTVVKFTIERDGMLINAKLVKEGDDKIDKQLVRLIKESYKWKPGIINGRPVITDYNCTVTVTAKGSIDINVEQISQTISQ</sequence>
<gene>
    <name evidence="1" type="ORF">ACFFGT_15640</name>
</gene>
<dbReference type="EMBL" id="JBHLTS010000022">
    <property type="protein sequence ID" value="MFC0515652.1"/>
    <property type="molecule type" value="Genomic_DNA"/>
</dbReference>
<dbReference type="Gene3D" id="3.30.1150.10">
    <property type="match status" value="1"/>
</dbReference>
<evidence type="ECO:0000313" key="2">
    <source>
        <dbReference type="Proteomes" id="UP001589828"/>
    </source>
</evidence>
<organism evidence="1 2">
    <name type="scientific">Mucilaginibacter angelicae</name>
    <dbReference type="NCBI Taxonomy" id="869718"/>
    <lineage>
        <taxon>Bacteria</taxon>
        <taxon>Pseudomonadati</taxon>
        <taxon>Bacteroidota</taxon>
        <taxon>Sphingobacteriia</taxon>
        <taxon>Sphingobacteriales</taxon>
        <taxon>Sphingobacteriaceae</taxon>
        <taxon>Mucilaginibacter</taxon>
    </lineage>
</organism>
<dbReference type="SUPFAM" id="SSF74653">
    <property type="entry name" value="TolA/TonB C-terminal domain"/>
    <property type="match status" value="1"/>
</dbReference>
<protein>
    <submittedName>
        <fullName evidence="1">Energy transducer TonB</fullName>
    </submittedName>
</protein>
<name>A0ABV6L873_9SPHI</name>
<accession>A0ABV6L873</accession>
<proteinExistence type="predicted"/>
<comment type="caution">
    <text evidence="1">The sequence shown here is derived from an EMBL/GenBank/DDBJ whole genome shotgun (WGS) entry which is preliminary data.</text>
</comment>
<dbReference type="RefSeq" id="WP_377023469.1">
    <property type="nucleotide sequence ID" value="NZ_JBHLTS010000022.1"/>
</dbReference>
<reference evidence="1 2" key="1">
    <citation type="submission" date="2024-09" db="EMBL/GenBank/DDBJ databases">
        <authorList>
            <person name="Sun Q."/>
            <person name="Mori K."/>
        </authorList>
    </citation>
    <scope>NUCLEOTIDE SEQUENCE [LARGE SCALE GENOMIC DNA]</scope>
    <source>
        <strain evidence="1 2">NCAIM B.02415</strain>
    </source>
</reference>
<evidence type="ECO:0000313" key="1">
    <source>
        <dbReference type="EMBL" id="MFC0515652.1"/>
    </source>
</evidence>